<dbReference type="Proteomes" id="UP000824469">
    <property type="component" value="Unassembled WGS sequence"/>
</dbReference>
<dbReference type="AlphaFoldDB" id="A0AA38CVX8"/>
<protein>
    <recommendedName>
        <fullName evidence="3">SET domain-containing protein</fullName>
    </recommendedName>
</protein>
<evidence type="ECO:0000313" key="1">
    <source>
        <dbReference type="EMBL" id="KAH9304383.1"/>
    </source>
</evidence>
<evidence type="ECO:0008006" key="3">
    <source>
        <dbReference type="Google" id="ProtNLM"/>
    </source>
</evidence>
<sequence length="116" mass="13010">MYLCKRSTEFIAYGTDSEYRLSCDCFLLALQQCPSSEEIKLLYERSKKFDDQNQQGKFDLSSYFLNNCNPKDAPEVSNFIGPVTIERSVGRGRGLFASEDIGVGETMLVENAIAVS</sequence>
<dbReference type="EMBL" id="JAHRHJ020000008">
    <property type="protein sequence ID" value="KAH9304383.1"/>
    <property type="molecule type" value="Genomic_DNA"/>
</dbReference>
<keyword evidence="2" id="KW-1185">Reference proteome</keyword>
<dbReference type="InterPro" id="IPR053209">
    <property type="entry name" value="Gramillin-biosynth_MTr"/>
</dbReference>
<accession>A0AA38CVX8</accession>
<feature type="non-terminal residue" evidence="1">
    <location>
        <position position="116"/>
    </location>
</feature>
<comment type="caution">
    <text evidence="1">The sequence shown here is derived from an EMBL/GenBank/DDBJ whole genome shotgun (WGS) entry which is preliminary data.</text>
</comment>
<organism evidence="1 2">
    <name type="scientific">Taxus chinensis</name>
    <name type="common">Chinese yew</name>
    <name type="synonym">Taxus wallichiana var. chinensis</name>
    <dbReference type="NCBI Taxonomy" id="29808"/>
    <lineage>
        <taxon>Eukaryota</taxon>
        <taxon>Viridiplantae</taxon>
        <taxon>Streptophyta</taxon>
        <taxon>Embryophyta</taxon>
        <taxon>Tracheophyta</taxon>
        <taxon>Spermatophyta</taxon>
        <taxon>Pinopsida</taxon>
        <taxon>Pinidae</taxon>
        <taxon>Conifers II</taxon>
        <taxon>Cupressales</taxon>
        <taxon>Taxaceae</taxon>
        <taxon>Taxus</taxon>
    </lineage>
</organism>
<reference evidence="1 2" key="1">
    <citation type="journal article" date="2021" name="Nat. Plants">
        <title>The Taxus genome provides insights into paclitaxel biosynthesis.</title>
        <authorList>
            <person name="Xiong X."/>
            <person name="Gou J."/>
            <person name="Liao Q."/>
            <person name="Li Y."/>
            <person name="Zhou Q."/>
            <person name="Bi G."/>
            <person name="Li C."/>
            <person name="Du R."/>
            <person name="Wang X."/>
            <person name="Sun T."/>
            <person name="Guo L."/>
            <person name="Liang H."/>
            <person name="Lu P."/>
            <person name="Wu Y."/>
            <person name="Zhang Z."/>
            <person name="Ro D.K."/>
            <person name="Shang Y."/>
            <person name="Huang S."/>
            <person name="Yan J."/>
        </authorList>
    </citation>
    <scope>NUCLEOTIDE SEQUENCE [LARGE SCALE GENOMIC DNA]</scope>
    <source>
        <strain evidence="1">Ta-2019</strain>
    </source>
</reference>
<dbReference type="PANTHER" id="PTHR47643:SF2">
    <property type="entry name" value="TPR DOMAIN PROTEIN (AFU_ORTHOLOGUE AFUA_5G12710)"/>
    <property type="match status" value="1"/>
</dbReference>
<name>A0AA38CVX8_TAXCH</name>
<dbReference type="PANTHER" id="PTHR47643">
    <property type="entry name" value="TPR DOMAIN PROTEIN (AFU_ORTHOLOGUE AFUA_5G12710)"/>
    <property type="match status" value="1"/>
</dbReference>
<dbReference type="OMA" id="EACECLT"/>
<evidence type="ECO:0000313" key="2">
    <source>
        <dbReference type="Proteomes" id="UP000824469"/>
    </source>
</evidence>
<gene>
    <name evidence="1" type="ORF">KI387_008787</name>
</gene>
<proteinExistence type="predicted"/>